<evidence type="ECO:0000256" key="1">
    <source>
        <dbReference type="SAM" id="MobiDB-lite"/>
    </source>
</evidence>
<evidence type="ECO:0000313" key="3">
    <source>
        <dbReference type="Proteomes" id="UP001295684"/>
    </source>
</evidence>
<organism evidence="2 3">
    <name type="scientific">Euplotes crassus</name>
    <dbReference type="NCBI Taxonomy" id="5936"/>
    <lineage>
        <taxon>Eukaryota</taxon>
        <taxon>Sar</taxon>
        <taxon>Alveolata</taxon>
        <taxon>Ciliophora</taxon>
        <taxon>Intramacronucleata</taxon>
        <taxon>Spirotrichea</taxon>
        <taxon>Hypotrichia</taxon>
        <taxon>Euplotida</taxon>
        <taxon>Euplotidae</taxon>
        <taxon>Moneuplotes</taxon>
    </lineage>
</organism>
<feature type="compositionally biased region" description="Basic residues" evidence="1">
    <location>
        <begin position="1"/>
        <end position="10"/>
    </location>
</feature>
<feature type="compositionally biased region" description="Basic and acidic residues" evidence="1">
    <location>
        <begin position="101"/>
        <end position="111"/>
    </location>
</feature>
<dbReference type="Proteomes" id="UP001295684">
    <property type="component" value="Unassembled WGS sequence"/>
</dbReference>
<dbReference type="AlphaFoldDB" id="A0AAD1Y2K0"/>
<feature type="compositionally biased region" description="Basic and acidic residues" evidence="1">
    <location>
        <begin position="23"/>
        <end position="43"/>
    </location>
</feature>
<comment type="caution">
    <text evidence="2">The sequence shown here is derived from an EMBL/GenBank/DDBJ whole genome shotgun (WGS) entry which is preliminary data.</text>
</comment>
<feature type="region of interest" description="Disordered" evidence="1">
    <location>
        <begin position="1"/>
        <end position="43"/>
    </location>
</feature>
<dbReference type="EMBL" id="CAMPGE010026510">
    <property type="protein sequence ID" value="CAI2384193.1"/>
    <property type="molecule type" value="Genomic_DNA"/>
</dbReference>
<accession>A0AAD1Y2K0</accession>
<sequence length="237" mass="26865">MGKNKKKNLQRKNSNDNTGSDDNTEHQSKELKSILKKGDDDHFEGLKNENVGIKQRVANSYVNINNQSELQNPSPFMEPEGLRQEQPSIAKDSWKQSEVSRFPKEENKMDLEDSEEEKIETTPDGGPDFDDHEFYGDYETPDSRYEIPQEPGITKIIVEPTSTLQAMINNPKEKIDFGNLKFDCTKCQRDDATDGNETDAFCIQCKSACKRPLQPIESIIGNVNKVELSKLSSSNSR</sequence>
<keyword evidence="3" id="KW-1185">Reference proteome</keyword>
<feature type="region of interest" description="Disordered" evidence="1">
    <location>
        <begin position="65"/>
        <end position="131"/>
    </location>
</feature>
<gene>
    <name evidence="2" type="ORF">ECRASSUSDP1_LOCUS25715</name>
</gene>
<name>A0AAD1Y2K0_EUPCR</name>
<protein>
    <submittedName>
        <fullName evidence="2">Uncharacterized protein</fullName>
    </submittedName>
</protein>
<proteinExistence type="predicted"/>
<feature type="compositionally biased region" description="Polar residues" evidence="1">
    <location>
        <begin position="65"/>
        <end position="74"/>
    </location>
</feature>
<reference evidence="2" key="1">
    <citation type="submission" date="2023-07" db="EMBL/GenBank/DDBJ databases">
        <authorList>
            <consortium name="AG Swart"/>
            <person name="Singh M."/>
            <person name="Singh A."/>
            <person name="Seah K."/>
            <person name="Emmerich C."/>
        </authorList>
    </citation>
    <scope>NUCLEOTIDE SEQUENCE</scope>
    <source>
        <strain evidence="2">DP1</strain>
    </source>
</reference>
<evidence type="ECO:0000313" key="2">
    <source>
        <dbReference type="EMBL" id="CAI2384193.1"/>
    </source>
</evidence>